<dbReference type="AlphaFoldDB" id="H0R2Z1"/>
<evidence type="ECO:0000256" key="1">
    <source>
        <dbReference type="SAM" id="MobiDB-lite"/>
    </source>
</evidence>
<dbReference type="EMBL" id="BAEH01000086">
    <property type="protein sequence ID" value="GAB19442.1"/>
    <property type="molecule type" value="Genomic_DNA"/>
</dbReference>
<reference evidence="2 3" key="1">
    <citation type="submission" date="2011-12" db="EMBL/GenBank/DDBJ databases">
        <title>Whole genome shotgun sequence of Gordonia effusa NBRC 100432.</title>
        <authorList>
            <person name="Yoshida I."/>
            <person name="Takarada H."/>
            <person name="Hosoyama A."/>
            <person name="Tsuchikane K."/>
            <person name="Katsumata H."/>
            <person name="Yamazaki S."/>
            <person name="Fujita N."/>
        </authorList>
    </citation>
    <scope>NUCLEOTIDE SEQUENCE [LARGE SCALE GENOMIC DNA]</scope>
    <source>
        <strain evidence="2 3">NBRC 100432</strain>
    </source>
</reference>
<dbReference type="STRING" id="1077974.GOEFS_086_00110"/>
<protein>
    <submittedName>
        <fullName evidence="2">Uncharacterized protein</fullName>
    </submittedName>
</protein>
<name>H0R2Z1_9ACTN</name>
<keyword evidence="3" id="KW-1185">Reference proteome</keyword>
<evidence type="ECO:0000313" key="3">
    <source>
        <dbReference type="Proteomes" id="UP000035034"/>
    </source>
</evidence>
<sequence length="202" mass="20612">MTSYPSLAPHLKKSPTPSNVQASVELSRDAAREAVKRIGRAAAALRALSETEYPSPAQMIAAVASWTAAEREIHAAVVDVTAAAVLGGAAVTTTARGSHGVRPQTLSNWLSGTAARYRGVDLEKSDGEWRPVHVADLHELDAESQNPADTDARYTGNVGQETSAVAAGAQGQSAGAHGASVGDIDPAVVKAAVAEAIGGELA</sequence>
<organism evidence="2 3">
    <name type="scientific">Gordonia effusa NBRC 100432</name>
    <dbReference type="NCBI Taxonomy" id="1077974"/>
    <lineage>
        <taxon>Bacteria</taxon>
        <taxon>Bacillati</taxon>
        <taxon>Actinomycetota</taxon>
        <taxon>Actinomycetes</taxon>
        <taxon>Mycobacteriales</taxon>
        <taxon>Gordoniaceae</taxon>
        <taxon>Gordonia</taxon>
    </lineage>
</organism>
<feature type="region of interest" description="Disordered" evidence="1">
    <location>
        <begin position="1"/>
        <end position="22"/>
    </location>
</feature>
<proteinExistence type="predicted"/>
<gene>
    <name evidence="2" type="ORF">GOEFS_086_00110</name>
</gene>
<comment type="caution">
    <text evidence="2">The sequence shown here is derived from an EMBL/GenBank/DDBJ whole genome shotgun (WGS) entry which is preliminary data.</text>
</comment>
<dbReference type="Proteomes" id="UP000035034">
    <property type="component" value="Unassembled WGS sequence"/>
</dbReference>
<accession>H0R2Z1</accession>
<dbReference type="RefSeq" id="WP_007318777.1">
    <property type="nucleotide sequence ID" value="NZ_BAEH01000086.1"/>
</dbReference>
<evidence type="ECO:0000313" key="2">
    <source>
        <dbReference type="EMBL" id="GAB19442.1"/>
    </source>
</evidence>